<dbReference type="Pfam" id="PF01609">
    <property type="entry name" value="DDE_Tnp_1"/>
    <property type="match status" value="1"/>
</dbReference>
<sequence>IYQGSIRDVSTLKNILEFLNQFKLKNVTFLLDKGFYSTENIISMKRKRLQFITPLPFTVQEAENLIEKHKDEIIDVSNALRVSKQILYCVRDKIAVEKYGINVYIYFDKRKRLDSEERLLERIMEAEEKVKGRHFRDREAARKYLSQHAAALKTFFDIRKSKGIYVLRRDKERIEKAIKQMGYVVILSSRSLAPREIILLYRNKDCVEKCFDNMKNELSTNRLRVHSAESMEGRLFITFLTLILSSWIHKTMREKGLSKKYTIEEVMYELKKLKMIELLNQRRVLTEITKTQKDLFKKLVDEVPSL</sequence>
<feature type="non-terminal residue" evidence="2">
    <location>
        <position position="1"/>
    </location>
</feature>
<dbReference type="GO" id="GO:0003677">
    <property type="term" value="F:DNA binding"/>
    <property type="evidence" value="ECO:0007669"/>
    <property type="project" value="InterPro"/>
</dbReference>
<evidence type="ECO:0000313" key="2">
    <source>
        <dbReference type="EMBL" id="GAI81821.1"/>
    </source>
</evidence>
<proteinExistence type="predicted"/>
<dbReference type="InterPro" id="IPR012337">
    <property type="entry name" value="RNaseH-like_sf"/>
</dbReference>
<feature type="domain" description="Transposase IS4-like" evidence="1">
    <location>
        <begin position="7"/>
        <end position="244"/>
    </location>
</feature>
<accession>X1SRP2</accession>
<dbReference type="GO" id="GO:0004803">
    <property type="term" value="F:transposase activity"/>
    <property type="evidence" value="ECO:0007669"/>
    <property type="project" value="InterPro"/>
</dbReference>
<dbReference type="GO" id="GO:0006313">
    <property type="term" value="P:DNA transposition"/>
    <property type="evidence" value="ECO:0007669"/>
    <property type="project" value="InterPro"/>
</dbReference>
<name>X1SRP2_9ZZZZ</name>
<gene>
    <name evidence="2" type="ORF">S12H4_16910</name>
</gene>
<dbReference type="SUPFAM" id="SSF53098">
    <property type="entry name" value="Ribonuclease H-like"/>
    <property type="match status" value="1"/>
</dbReference>
<protein>
    <recommendedName>
        <fullName evidence="1">Transposase IS4-like domain-containing protein</fullName>
    </recommendedName>
</protein>
<comment type="caution">
    <text evidence="2">The sequence shown here is derived from an EMBL/GenBank/DDBJ whole genome shotgun (WGS) entry which is preliminary data.</text>
</comment>
<dbReference type="EMBL" id="BARW01008213">
    <property type="protein sequence ID" value="GAI81821.1"/>
    <property type="molecule type" value="Genomic_DNA"/>
</dbReference>
<dbReference type="InterPro" id="IPR002559">
    <property type="entry name" value="Transposase_11"/>
</dbReference>
<dbReference type="AlphaFoldDB" id="X1SRP2"/>
<reference evidence="2" key="1">
    <citation type="journal article" date="2014" name="Front. Microbiol.">
        <title>High frequency of phylogenetically diverse reductive dehalogenase-homologous genes in deep subseafloor sedimentary metagenomes.</title>
        <authorList>
            <person name="Kawai M."/>
            <person name="Futagami T."/>
            <person name="Toyoda A."/>
            <person name="Takaki Y."/>
            <person name="Nishi S."/>
            <person name="Hori S."/>
            <person name="Arai W."/>
            <person name="Tsubouchi T."/>
            <person name="Morono Y."/>
            <person name="Uchiyama I."/>
            <person name="Ito T."/>
            <person name="Fujiyama A."/>
            <person name="Inagaki F."/>
            <person name="Takami H."/>
        </authorList>
    </citation>
    <scope>NUCLEOTIDE SEQUENCE</scope>
    <source>
        <strain evidence="2">Expedition CK06-06</strain>
    </source>
</reference>
<organism evidence="2">
    <name type="scientific">marine sediment metagenome</name>
    <dbReference type="NCBI Taxonomy" id="412755"/>
    <lineage>
        <taxon>unclassified sequences</taxon>
        <taxon>metagenomes</taxon>
        <taxon>ecological metagenomes</taxon>
    </lineage>
</organism>
<dbReference type="PANTHER" id="PTHR34614:SF2">
    <property type="entry name" value="TRANSPOSASE IS4-LIKE DOMAIN-CONTAINING PROTEIN"/>
    <property type="match status" value="1"/>
</dbReference>
<evidence type="ECO:0000259" key="1">
    <source>
        <dbReference type="Pfam" id="PF01609"/>
    </source>
</evidence>
<dbReference type="NCBIfam" id="NF033559">
    <property type="entry name" value="transpos_IS1634"/>
    <property type="match status" value="1"/>
</dbReference>
<dbReference type="PANTHER" id="PTHR34614">
    <property type="match status" value="1"/>
</dbReference>
<dbReference type="InterPro" id="IPR047654">
    <property type="entry name" value="IS1634_transpos"/>
</dbReference>